<reference evidence="2" key="1">
    <citation type="submission" date="2021-08" db="EMBL/GenBank/DDBJ databases">
        <title>WGS assembly of Ceratopteris richardii.</title>
        <authorList>
            <person name="Marchant D.B."/>
            <person name="Chen G."/>
            <person name="Jenkins J."/>
            <person name="Shu S."/>
            <person name="Leebens-Mack J."/>
            <person name="Grimwood J."/>
            <person name="Schmutz J."/>
            <person name="Soltis P."/>
            <person name="Soltis D."/>
            <person name="Chen Z.-H."/>
        </authorList>
    </citation>
    <scope>NUCLEOTIDE SEQUENCE</scope>
    <source>
        <strain evidence="2">Whitten #5841</strain>
        <tissue evidence="2">Leaf</tissue>
    </source>
</reference>
<organism evidence="2 3">
    <name type="scientific">Ceratopteris richardii</name>
    <name type="common">Triangle waterfern</name>
    <dbReference type="NCBI Taxonomy" id="49495"/>
    <lineage>
        <taxon>Eukaryota</taxon>
        <taxon>Viridiplantae</taxon>
        <taxon>Streptophyta</taxon>
        <taxon>Embryophyta</taxon>
        <taxon>Tracheophyta</taxon>
        <taxon>Polypodiopsida</taxon>
        <taxon>Polypodiidae</taxon>
        <taxon>Polypodiales</taxon>
        <taxon>Pteridineae</taxon>
        <taxon>Pteridaceae</taxon>
        <taxon>Parkerioideae</taxon>
        <taxon>Ceratopteris</taxon>
    </lineage>
</organism>
<accession>A0A8T2U7K9</accession>
<gene>
    <name evidence="2" type="ORF">KP509_09G064700</name>
</gene>
<dbReference type="Gene3D" id="3.40.50.880">
    <property type="match status" value="1"/>
</dbReference>
<dbReference type="InterPro" id="IPR029062">
    <property type="entry name" value="Class_I_gatase-like"/>
</dbReference>
<dbReference type="Proteomes" id="UP000825935">
    <property type="component" value="Chromosome 9"/>
</dbReference>
<dbReference type="OrthoDB" id="543156at2759"/>
<dbReference type="AlphaFoldDB" id="A0A8T2U7K9"/>
<evidence type="ECO:0000256" key="1">
    <source>
        <dbReference type="SAM" id="MobiDB-lite"/>
    </source>
</evidence>
<evidence type="ECO:0000313" key="2">
    <source>
        <dbReference type="EMBL" id="KAH7429753.1"/>
    </source>
</evidence>
<feature type="region of interest" description="Disordered" evidence="1">
    <location>
        <begin position="1"/>
        <end position="21"/>
    </location>
</feature>
<name>A0A8T2U7K9_CERRI</name>
<protein>
    <recommendedName>
        <fullName evidence="4">DJ-1/PfpI domain-containing protein</fullName>
    </recommendedName>
</protein>
<proteinExistence type="predicted"/>
<evidence type="ECO:0000313" key="3">
    <source>
        <dbReference type="Proteomes" id="UP000825935"/>
    </source>
</evidence>
<dbReference type="EMBL" id="CM035414">
    <property type="protein sequence ID" value="KAH7429753.1"/>
    <property type="molecule type" value="Genomic_DNA"/>
</dbReference>
<evidence type="ECO:0008006" key="4">
    <source>
        <dbReference type="Google" id="ProtNLM"/>
    </source>
</evidence>
<keyword evidence="3" id="KW-1185">Reference proteome</keyword>
<sequence length="77" mass="8469">MGNKSLKKSLSPLRSKSANEPLRDIFNQHEWKAKGTPKVLVPLANGSEEMEAVMIIDILRRAGMSVTVASIEKFSAD</sequence>
<dbReference type="SUPFAM" id="SSF52317">
    <property type="entry name" value="Class I glutamine amidotransferase-like"/>
    <property type="match status" value="1"/>
</dbReference>
<comment type="caution">
    <text evidence="2">The sequence shown here is derived from an EMBL/GenBank/DDBJ whole genome shotgun (WGS) entry which is preliminary data.</text>
</comment>